<name>A0A075IF08_9EURY</name>
<evidence type="ECO:0000259" key="4">
    <source>
        <dbReference type="Pfam" id="PF00248"/>
    </source>
</evidence>
<dbReference type="PANTHER" id="PTHR43827:SF3">
    <property type="entry name" value="NADP-DEPENDENT OXIDOREDUCTASE DOMAIN-CONTAINING PROTEIN"/>
    <property type="match status" value="1"/>
</dbReference>
<dbReference type="InterPro" id="IPR036812">
    <property type="entry name" value="NAD(P)_OxRdtase_dom_sf"/>
</dbReference>
<evidence type="ECO:0000256" key="1">
    <source>
        <dbReference type="ARBA" id="ARBA00007905"/>
    </source>
</evidence>
<organism evidence="5">
    <name type="scientific">uncultured marine group II/III euryarchaeote SAT1000_51_E12</name>
    <dbReference type="NCBI Taxonomy" id="1456589"/>
    <lineage>
        <taxon>Archaea</taxon>
        <taxon>Methanobacteriati</taxon>
        <taxon>Methanobacteriota</taxon>
        <taxon>environmental samples</taxon>
    </lineage>
</organism>
<dbReference type="PIRSF" id="PIRSF000097">
    <property type="entry name" value="AKR"/>
    <property type="match status" value="1"/>
</dbReference>
<proteinExistence type="inferred from homology"/>
<dbReference type="EC" id="1.1.1.274" evidence="5"/>
<feature type="domain" description="NADP-dependent oxidoreductase" evidence="4">
    <location>
        <begin position="18"/>
        <end position="260"/>
    </location>
</feature>
<dbReference type="SUPFAM" id="SSF51430">
    <property type="entry name" value="NAD(P)-linked oxidoreductase"/>
    <property type="match status" value="1"/>
</dbReference>
<dbReference type="PROSITE" id="PS00798">
    <property type="entry name" value="ALDOKETO_REDUCTASE_1"/>
    <property type="match status" value="1"/>
</dbReference>
<dbReference type="FunFam" id="3.20.20.100:FF:000015">
    <property type="entry name" value="Oxidoreductase, aldo/keto reductase family"/>
    <property type="match status" value="1"/>
</dbReference>
<keyword evidence="2" id="KW-0521">NADP</keyword>
<dbReference type="Pfam" id="PF00248">
    <property type="entry name" value="Aldo_ket_red"/>
    <property type="match status" value="1"/>
</dbReference>
<evidence type="ECO:0000256" key="3">
    <source>
        <dbReference type="ARBA" id="ARBA00023002"/>
    </source>
</evidence>
<dbReference type="EMBL" id="KF901293">
    <property type="protein sequence ID" value="AIF25532.1"/>
    <property type="molecule type" value="Genomic_DNA"/>
</dbReference>
<dbReference type="InterPro" id="IPR023210">
    <property type="entry name" value="NADP_OxRdtase_dom"/>
</dbReference>
<sequence>MDLRSCFTLNNGVGIPALGFGVFQAEPGEETHDAVLHALETGYRHIDTACVYRNEHAVGEALRESGIPRGEVFVTTKLWNRDHGFEQALAACDASLNRLGLDFVDLYLVHWPVEELRGESWRALEQLYREGKCRAIGVSNYTVRHLEELLASCEVVPVVNQVEFSPFTFQSELLDFCREHGTQLEAYSPLTKGLKLDDLYLKKIAAGYDRTPAQLLLRWCLEHQVVTIPKSVTPARIEENARVFDFEIAAEDMHRLNSLDENLRTSWDPTDAP</sequence>
<dbReference type="InterPro" id="IPR018170">
    <property type="entry name" value="Aldo/ket_reductase_CS"/>
</dbReference>
<dbReference type="PROSITE" id="PS00062">
    <property type="entry name" value="ALDOKETO_REDUCTASE_2"/>
    <property type="match status" value="1"/>
</dbReference>
<comment type="similarity">
    <text evidence="1">Belongs to the aldo/keto reductase family.</text>
</comment>
<keyword evidence="3 5" id="KW-0560">Oxidoreductase</keyword>
<evidence type="ECO:0000256" key="2">
    <source>
        <dbReference type="ARBA" id="ARBA00022857"/>
    </source>
</evidence>
<dbReference type="Gene3D" id="3.20.20.100">
    <property type="entry name" value="NADP-dependent oxidoreductase domain"/>
    <property type="match status" value="1"/>
</dbReference>
<dbReference type="AlphaFoldDB" id="A0A075IF08"/>
<dbReference type="GO" id="GO:0050580">
    <property type="term" value="F:2,5-didehydrogluconate reductase activity"/>
    <property type="evidence" value="ECO:0007669"/>
    <property type="project" value="UniProtKB-EC"/>
</dbReference>
<dbReference type="PRINTS" id="PR00069">
    <property type="entry name" value="ALDKETRDTASE"/>
</dbReference>
<dbReference type="InterPro" id="IPR020471">
    <property type="entry name" value="AKR"/>
</dbReference>
<protein>
    <submittedName>
        <fullName evidence="5">2,5-didehydrogluconate reductase</fullName>
        <ecNumber evidence="5">1.1.1.274</ecNumber>
    </submittedName>
</protein>
<dbReference type="PANTHER" id="PTHR43827">
    <property type="entry name" value="2,5-DIKETO-D-GLUCONIC ACID REDUCTASE"/>
    <property type="match status" value="1"/>
</dbReference>
<evidence type="ECO:0000313" key="5">
    <source>
        <dbReference type="EMBL" id="AIF25532.1"/>
    </source>
</evidence>
<accession>A0A075IF08</accession>
<reference evidence="5" key="1">
    <citation type="journal article" date="2014" name="Genome Biol. Evol.">
        <title>Pangenome evidence for extensive interdomain horizontal transfer affecting lineage core and shell genes in uncultured planktonic thaumarchaeota and euryarchaeota.</title>
        <authorList>
            <person name="Deschamps P."/>
            <person name="Zivanovic Y."/>
            <person name="Moreira D."/>
            <person name="Rodriguez-Valera F."/>
            <person name="Lopez-Garcia P."/>
        </authorList>
    </citation>
    <scope>NUCLEOTIDE SEQUENCE</scope>
</reference>